<feature type="transmembrane region" description="Helical" evidence="1">
    <location>
        <begin position="70"/>
        <end position="87"/>
    </location>
</feature>
<evidence type="ECO:0008006" key="4">
    <source>
        <dbReference type="Google" id="ProtNLM"/>
    </source>
</evidence>
<keyword evidence="3" id="KW-1185">Reference proteome</keyword>
<proteinExistence type="predicted"/>
<feature type="transmembrane region" description="Helical" evidence="1">
    <location>
        <begin position="20"/>
        <end position="41"/>
    </location>
</feature>
<keyword evidence="1" id="KW-1133">Transmembrane helix</keyword>
<dbReference type="EMBL" id="JBHSAP010000015">
    <property type="protein sequence ID" value="MFC4077299.1"/>
    <property type="molecule type" value="Genomic_DNA"/>
</dbReference>
<sequence length="119" mass="13411">MIGVIGMSLQMVLLYQRGNTVPAVFLMVGTISFIAITSVLLKKLFSDVKQGFPTDDERSKKVRAYAAGRAYFYSLFIWIALLAFHRYLDRDDILLMGLLGMALSFGVNWVILNKKKGLE</sequence>
<evidence type="ECO:0000313" key="2">
    <source>
        <dbReference type="EMBL" id="MFC4077299.1"/>
    </source>
</evidence>
<comment type="caution">
    <text evidence="2">The sequence shown here is derived from an EMBL/GenBank/DDBJ whole genome shotgun (WGS) entry which is preliminary data.</text>
</comment>
<dbReference type="Proteomes" id="UP001595843">
    <property type="component" value="Unassembled WGS sequence"/>
</dbReference>
<keyword evidence="1" id="KW-0472">Membrane</keyword>
<organism evidence="2 3">
    <name type="scientific">Salinithrix halophila</name>
    <dbReference type="NCBI Taxonomy" id="1485204"/>
    <lineage>
        <taxon>Bacteria</taxon>
        <taxon>Bacillati</taxon>
        <taxon>Bacillota</taxon>
        <taxon>Bacilli</taxon>
        <taxon>Bacillales</taxon>
        <taxon>Thermoactinomycetaceae</taxon>
        <taxon>Salinithrix</taxon>
    </lineage>
</organism>
<accession>A0ABV8JFF7</accession>
<reference evidence="3" key="1">
    <citation type="journal article" date="2019" name="Int. J. Syst. Evol. Microbiol.">
        <title>The Global Catalogue of Microorganisms (GCM) 10K type strain sequencing project: providing services to taxonomists for standard genome sequencing and annotation.</title>
        <authorList>
            <consortium name="The Broad Institute Genomics Platform"/>
            <consortium name="The Broad Institute Genome Sequencing Center for Infectious Disease"/>
            <person name="Wu L."/>
            <person name="Ma J."/>
        </authorList>
    </citation>
    <scope>NUCLEOTIDE SEQUENCE [LARGE SCALE GENOMIC DNA]</scope>
    <source>
        <strain evidence="3">IBRC-M 10813</strain>
    </source>
</reference>
<dbReference type="RefSeq" id="WP_380705072.1">
    <property type="nucleotide sequence ID" value="NZ_JBHSAP010000015.1"/>
</dbReference>
<evidence type="ECO:0000256" key="1">
    <source>
        <dbReference type="SAM" id="Phobius"/>
    </source>
</evidence>
<name>A0ABV8JFF7_9BACL</name>
<gene>
    <name evidence="2" type="ORF">ACFOUO_10865</name>
</gene>
<evidence type="ECO:0000313" key="3">
    <source>
        <dbReference type="Proteomes" id="UP001595843"/>
    </source>
</evidence>
<feature type="transmembrane region" description="Helical" evidence="1">
    <location>
        <begin position="93"/>
        <end position="112"/>
    </location>
</feature>
<keyword evidence="1" id="KW-0812">Transmembrane</keyword>
<protein>
    <recommendedName>
        <fullName evidence="4">ATP synthase protein I</fullName>
    </recommendedName>
</protein>